<accession>A0ABX8B8R0</accession>
<dbReference type="PANTHER" id="PTHR28062:SF1">
    <property type="entry name" value="TRANSMEMBRANE PROTEIN"/>
    <property type="match status" value="1"/>
</dbReference>
<dbReference type="RefSeq" id="WP_211429214.1">
    <property type="nucleotide sequence ID" value="NZ_CP072648.1"/>
</dbReference>
<keyword evidence="3" id="KW-1185">Reference proteome</keyword>
<dbReference type="Pfam" id="PF10173">
    <property type="entry name" value="Mit_KHE1"/>
    <property type="match status" value="1"/>
</dbReference>
<gene>
    <name evidence="2" type="ORF">J8C06_02465</name>
</gene>
<dbReference type="PANTHER" id="PTHR28062">
    <property type="entry name" value="K+-H+ EXCHANGE-LIKE PROTEIN"/>
    <property type="match status" value="1"/>
</dbReference>
<evidence type="ECO:0000313" key="3">
    <source>
        <dbReference type="Proteomes" id="UP000676506"/>
    </source>
</evidence>
<keyword evidence="1" id="KW-0812">Transmembrane</keyword>
<dbReference type="EMBL" id="CP072648">
    <property type="protein sequence ID" value="QUW03323.1"/>
    <property type="molecule type" value="Genomic_DNA"/>
</dbReference>
<evidence type="ECO:0000256" key="1">
    <source>
        <dbReference type="SAM" id="Phobius"/>
    </source>
</evidence>
<organism evidence="2 3">
    <name type="scientific">Chloracidobacterium validum</name>
    <dbReference type="NCBI Taxonomy" id="2821543"/>
    <lineage>
        <taxon>Bacteria</taxon>
        <taxon>Pseudomonadati</taxon>
        <taxon>Acidobacteriota</taxon>
        <taxon>Terriglobia</taxon>
        <taxon>Terriglobales</taxon>
        <taxon>Acidobacteriaceae</taxon>
        <taxon>Chloracidobacterium</taxon>
    </lineage>
</organism>
<protein>
    <submittedName>
        <fullName evidence="2">Uncharacterized protein</fullName>
    </submittedName>
</protein>
<keyword evidence="1" id="KW-1133">Transmembrane helix</keyword>
<sequence length="221" mass="25688">MKQRRVIRVYVIRCQMRGWVFYAPPEMLTAYDERPPSGFLDKLLHRVHRIHDAAQTLLHEPPNRFWRGIRRVWQWLERWTHPGEGLLRAIGHADAVELIHDGELADEAIQSQWRQWLAARVGVHERGFWLNIGLLPITLLLGLLPGPNVFIAWNGLRLYVHWQARRGGRRGLLTVKTVARGDARLHPPPYGSEPDCQARITELGHTLHLPELADFYARWPA</sequence>
<name>A0ABX8B8R0_9BACT</name>
<evidence type="ECO:0000313" key="2">
    <source>
        <dbReference type="EMBL" id="QUW03323.1"/>
    </source>
</evidence>
<dbReference type="InterPro" id="IPR018786">
    <property type="entry name" value="Mit_KHE1"/>
</dbReference>
<feature type="transmembrane region" description="Helical" evidence="1">
    <location>
        <begin position="128"/>
        <end position="153"/>
    </location>
</feature>
<keyword evidence="1" id="KW-0472">Membrane</keyword>
<proteinExistence type="predicted"/>
<dbReference type="Proteomes" id="UP000676506">
    <property type="component" value="Chromosome 1"/>
</dbReference>
<reference evidence="2 3" key="1">
    <citation type="submission" date="2021-03" db="EMBL/GenBank/DDBJ databases">
        <title>Genomic and phenotypic characterization of Chloracidobacterium isolates provides evidence for multiple species.</title>
        <authorList>
            <person name="Saini M.K."/>
            <person name="Costas A.M.G."/>
            <person name="Tank M."/>
            <person name="Bryant D.A."/>
        </authorList>
    </citation>
    <scope>NUCLEOTIDE SEQUENCE [LARGE SCALE GENOMIC DNA]</scope>
    <source>
        <strain evidence="2 3">BV2-C</strain>
    </source>
</reference>